<dbReference type="SUPFAM" id="SSF56219">
    <property type="entry name" value="DNase I-like"/>
    <property type="match status" value="1"/>
</dbReference>
<dbReference type="InterPro" id="IPR005135">
    <property type="entry name" value="Endo/exonuclease/phosphatase"/>
</dbReference>
<dbReference type="EMBL" id="QOIP01000031">
    <property type="protein sequence ID" value="RLU14698.1"/>
    <property type="molecule type" value="Genomic_DNA"/>
</dbReference>
<dbReference type="Pfam" id="PF14529">
    <property type="entry name" value="Exo_endo_phos_2"/>
    <property type="match status" value="1"/>
</dbReference>
<dbReference type="GO" id="GO:0003824">
    <property type="term" value="F:catalytic activity"/>
    <property type="evidence" value="ECO:0007669"/>
    <property type="project" value="InterPro"/>
</dbReference>
<feature type="non-terminal residue" evidence="2">
    <location>
        <position position="166"/>
    </location>
</feature>
<comment type="caution">
    <text evidence="2">The sequence shown here is derived from an EMBL/GenBank/DDBJ whole genome shotgun (WGS) entry which is preliminary data.</text>
</comment>
<evidence type="ECO:0000259" key="1">
    <source>
        <dbReference type="Pfam" id="PF14529"/>
    </source>
</evidence>
<protein>
    <recommendedName>
        <fullName evidence="1">Endonuclease/exonuclease/phosphatase domain-containing protein</fullName>
    </recommendedName>
</protein>
<dbReference type="InterPro" id="IPR036691">
    <property type="entry name" value="Endo/exonu/phosph_ase_sf"/>
</dbReference>
<dbReference type="OrthoDB" id="7554092at2759"/>
<evidence type="ECO:0000313" key="2">
    <source>
        <dbReference type="EMBL" id="RLU14698.1"/>
    </source>
</evidence>
<sequence length="166" mass="17061">MAGQVLQANLNRARRAQDLFLQSLAERGYALGIAAEPFGPPADSPSWAVGGGGLVAIVRGDAAGSPPLRVLEVGGEFVAAQWGGITVVGVYVSPSLSLAEYEGFLDRLGGCIVRHPRGLLLVAGDFNAKSALWGSRRPDAKGAVLADWAAGLGLHLLNVGSDSTCV</sequence>
<reference evidence="2 3" key="1">
    <citation type="journal article" date="2018" name="Genome Res.">
        <title>The genomic architecture and molecular evolution of ant odorant receptors.</title>
        <authorList>
            <person name="McKenzie S.K."/>
            <person name="Kronauer D.J.C."/>
        </authorList>
    </citation>
    <scope>NUCLEOTIDE SEQUENCE [LARGE SCALE GENOMIC DNA]</scope>
    <source>
        <strain evidence="2">Clonal line C1</strain>
    </source>
</reference>
<dbReference type="CDD" id="cd09077">
    <property type="entry name" value="R1-I-EN"/>
    <property type="match status" value="1"/>
</dbReference>
<proteinExistence type="predicted"/>
<name>A0A3L8D4D9_OOCBI</name>
<evidence type="ECO:0000313" key="3">
    <source>
        <dbReference type="Proteomes" id="UP000279307"/>
    </source>
</evidence>
<gene>
    <name evidence="2" type="ORF">DMN91_013052</name>
</gene>
<dbReference type="AlphaFoldDB" id="A0A3L8D4D9"/>
<dbReference type="Proteomes" id="UP000279307">
    <property type="component" value="Unassembled WGS sequence"/>
</dbReference>
<accession>A0A3L8D4D9</accession>
<feature type="domain" description="Endonuclease/exonuclease/phosphatase" evidence="1">
    <location>
        <begin position="85"/>
        <end position="164"/>
    </location>
</feature>
<dbReference type="Gene3D" id="3.60.10.10">
    <property type="entry name" value="Endonuclease/exonuclease/phosphatase"/>
    <property type="match status" value="1"/>
</dbReference>
<organism evidence="2 3">
    <name type="scientific">Ooceraea biroi</name>
    <name type="common">Clonal raider ant</name>
    <name type="synonym">Cerapachys biroi</name>
    <dbReference type="NCBI Taxonomy" id="2015173"/>
    <lineage>
        <taxon>Eukaryota</taxon>
        <taxon>Metazoa</taxon>
        <taxon>Ecdysozoa</taxon>
        <taxon>Arthropoda</taxon>
        <taxon>Hexapoda</taxon>
        <taxon>Insecta</taxon>
        <taxon>Pterygota</taxon>
        <taxon>Neoptera</taxon>
        <taxon>Endopterygota</taxon>
        <taxon>Hymenoptera</taxon>
        <taxon>Apocrita</taxon>
        <taxon>Aculeata</taxon>
        <taxon>Formicoidea</taxon>
        <taxon>Formicidae</taxon>
        <taxon>Dorylinae</taxon>
        <taxon>Ooceraea</taxon>
    </lineage>
</organism>